<dbReference type="Pfam" id="PF00076">
    <property type="entry name" value="RRM_1"/>
    <property type="match status" value="1"/>
</dbReference>
<dbReference type="SUPFAM" id="SSF54928">
    <property type="entry name" value="RNA-binding domain, RBD"/>
    <property type="match status" value="1"/>
</dbReference>
<keyword evidence="3" id="KW-0539">Nucleus</keyword>
<dbReference type="PROSITE" id="PS50102">
    <property type="entry name" value="RRM"/>
    <property type="match status" value="1"/>
</dbReference>
<feature type="domain" description="RRM" evidence="6">
    <location>
        <begin position="31"/>
        <end position="109"/>
    </location>
</feature>
<comment type="subcellular location">
    <subcellularLocation>
        <location evidence="1">Nucleus</location>
        <location evidence="1">Nucleolus</location>
    </subcellularLocation>
</comment>
<feature type="compositionally biased region" description="Basic and acidic residues" evidence="5">
    <location>
        <begin position="128"/>
        <end position="137"/>
    </location>
</feature>
<dbReference type="GO" id="GO:0003723">
    <property type="term" value="F:RNA binding"/>
    <property type="evidence" value="ECO:0007669"/>
    <property type="project" value="UniProtKB-UniRule"/>
</dbReference>
<reference evidence="8" key="1">
    <citation type="submission" date="2022-11" db="UniProtKB">
        <authorList>
            <consortium name="WormBaseParasite"/>
        </authorList>
    </citation>
    <scope>IDENTIFICATION</scope>
</reference>
<protein>
    <submittedName>
        <fullName evidence="8">RRM domain-containing protein</fullName>
    </submittedName>
</protein>
<dbReference type="InterPro" id="IPR012677">
    <property type="entry name" value="Nucleotide-bd_a/b_plait_sf"/>
</dbReference>
<feature type="region of interest" description="Disordered" evidence="5">
    <location>
        <begin position="1"/>
        <end position="30"/>
    </location>
</feature>
<evidence type="ECO:0000313" key="7">
    <source>
        <dbReference type="Proteomes" id="UP000887566"/>
    </source>
</evidence>
<dbReference type="InterPro" id="IPR000504">
    <property type="entry name" value="RRM_dom"/>
</dbReference>
<dbReference type="InterPro" id="IPR035979">
    <property type="entry name" value="RBD_domain_sf"/>
</dbReference>
<evidence type="ECO:0000256" key="5">
    <source>
        <dbReference type="SAM" id="MobiDB-lite"/>
    </source>
</evidence>
<evidence type="ECO:0000256" key="1">
    <source>
        <dbReference type="ARBA" id="ARBA00004604"/>
    </source>
</evidence>
<sequence>MVDKKRRSAQAPTVSAEGGSESTTPAPTPSAAIMLNHIPEGFFERAMYDYFTQFGTVRRVRVARSKKTGNFKGYAFVLFTDVDVAQIAAEAMDGYLMFEKRMTCKRLMNDQIPNCLKHGPAVLQQLPKSHDGAEKHARTLNRKRSHRA</sequence>
<dbReference type="AlphaFoldDB" id="A0A914V4U1"/>
<dbReference type="CDD" id="cd12307">
    <property type="entry name" value="RRM_NIFK_like"/>
    <property type="match status" value="1"/>
</dbReference>
<organism evidence="7 8">
    <name type="scientific">Plectus sambesii</name>
    <dbReference type="NCBI Taxonomy" id="2011161"/>
    <lineage>
        <taxon>Eukaryota</taxon>
        <taxon>Metazoa</taxon>
        <taxon>Ecdysozoa</taxon>
        <taxon>Nematoda</taxon>
        <taxon>Chromadorea</taxon>
        <taxon>Plectida</taxon>
        <taxon>Plectina</taxon>
        <taxon>Plectoidea</taxon>
        <taxon>Plectidae</taxon>
        <taxon>Plectus</taxon>
    </lineage>
</organism>
<name>A0A914V4U1_9BILA</name>
<feature type="region of interest" description="Disordered" evidence="5">
    <location>
        <begin position="126"/>
        <end position="148"/>
    </location>
</feature>
<dbReference type="Gene3D" id="3.30.70.330">
    <property type="match status" value="1"/>
</dbReference>
<dbReference type="Proteomes" id="UP000887566">
    <property type="component" value="Unplaced"/>
</dbReference>
<evidence type="ECO:0000313" key="8">
    <source>
        <dbReference type="WBParaSite" id="PSAMB.scaffold15488size1564.g36541.t1"/>
    </source>
</evidence>
<keyword evidence="2 4" id="KW-0694">RNA-binding</keyword>
<dbReference type="GO" id="GO:0005730">
    <property type="term" value="C:nucleolus"/>
    <property type="evidence" value="ECO:0007669"/>
    <property type="project" value="UniProtKB-SubCell"/>
</dbReference>
<proteinExistence type="predicted"/>
<feature type="compositionally biased region" description="Basic residues" evidence="5">
    <location>
        <begin position="138"/>
        <end position="148"/>
    </location>
</feature>
<evidence type="ECO:0000256" key="2">
    <source>
        <dbReference type="ARBA" id="ARBA00022884"/>
    </source>
</evidence>
<evidence type="ECO:0000256" key="3">
    <source>
        <dbReference type="ARBA" id="ARBA00023242"/>
    </source>
</evidence>
<dbReference type="WBParaSite" id="PSAMB.scaffold15488size1564.g36541.t1">
    <property type="protein sequence ID" value="PSAMB.scaffold15488size1564.g36541.t1"/>
    <property type="gene ID" value="PSAMB.scaffold15488size1564.g36541"/>
</dbReference>
<keyword evidence="7" id="KW-1185">Reference proteome</keyword>
<dbReference type="SMART" id="SM00360">
    <property type="entry name" value="RRM"/>
    <property type="match status" value="1"/>
</dbReference>
<dbReference type="PANTHER" id="PTHR46754">
    <property type="entry name" value="MKI67 FHA DOMAIN-INTERACTING NUCLEOLAR PHOSPHOPROTEIN"/>
    <property type="match status" value="1"/>
</dbReference>
<evidence type="ECO:0000256" key="4">
    <source>
        <dbReference type="PROSITE-ProRule" id="PRU00176"/>
    </source>
</evidence>
<evidence type="ECO:0000259" key="6">
    <source>
        <dbReference type="PROSITE" id="PS50102"/>
    </source>
</evidence>
<accession>A0A914V4U1</accession>